<comment type="subcellular location">
    <subcellularLocation>
        <location evidence="1">Bud neck</location>
    </subcellularLocation>
</comment>
<evidence type="ECO:0000313" key="7">
    <source>
        <dbReference type="EMBL" id="SSD62065.1"/>
    </source>
</evidence>
<sequence length="608" mass="70073">MLKKQQERSRLFDKLKITIPENNSLEINDTSMGQETKNSKPIQKKKYQTVTHATDSLPSYEEIISKSTEYKDEQLDNSSQSTVGLVVFAKNDKNQAAPSEKLISGMRQNPEMLNSDLAAVEVGTKANTENSLPKNEDVQESKNVFVVAEPLDSDRLVGIGELPLQKMKLTARNGAYFNLMVVGQSGLGKTTFINTLFGTSILPNIWNQIESLMKTPNVTFNKTTSIVRHTSILEEKDISLKFTVIDTPGFGDCSNNSFSWEPITNYIDEQFRSYMFQEEQPDRSPIEDRRVHCCLYFIQPSNKGLSTLDIESMKEISKRVNLIPIIAKGDGLLPKDLQIFKKTIRSILQAQNIKICEFIQKEKDPGCSLIFKDFPYSIIGSESKTLNEEHKLVYGRKYKWGVSEVENEKHCDFVKLRNVLMKENLVDLVLSTEAYYEKCRTKLLETRILQAKDSLINVSGVKKKDEEVINIGITKKGLSELDFDNLNSNKLDNYKCYYIFDKLYMDELVIEWSPIFIHKQWEAKQKFNEIVLLEEKKFKDWKKALFNRQTGFNIEIENLHKKVKLLQKNCQELEKNINMSRELFNHPHKLAMKNPILAKELSPKLYHN</sequence>
<feature type="domain" description="Septin-type G" evidence="6">
    <location>
        <begin position="173"/>
        <end position="446"/>
    </location>
</feature>
<dbReference type="GO" id="GO:0005935">
    <property type="term" value="C:cellular bud neck"/>
    <property type="evidence" value="ECO:0007669"/>
    <property type="project" value="UniProtKB-SubCell"/>
</dbReference>
<reference evidence="8" key="1">
    <citation type="submission" date="2018-06" db="EMBL/GenBank/DDBJ databases">
        <authorList>
            <person name="Guldener U."/>
        </authorList>
    </citation>
    <scope>NUCLEOTIDE SEQUENCE [LARGE SCALE GENOMIC DNA]</scope>
    <source>
        <strain evidence="8">UTAD17</strain>
    </source>
</reference>
<protein>
    <submittedName>
        <fullName evidence="7">Related to Sporulation-regulated protein 3</fullName>
    </submittedName>
</protein>
<evidence type="ECO:0000256" key="2">
    <source>
        <dbReference type="ARBA" id="ARBA00022741"/>
    </source>
</evidence>
<dbReference type="Gene3D" id="3.40.50.300">
    <property type="entry name" value="P-loop containing nucleotide triphosphate hydrolases"/>
    <property type="match status" value="1"/>
</dbReference>
<dbReference type="PROSITE" id="PS51719">
    <property type="entry name" value="G_SEPTIN"/>
    <property type="match status" value="1"/>
</dbReference>
<dbReference type="InterPro" id="IPR016491">
    <property type="entry name" value="Septin"/>
</dbReference>
<dbReference type="Pfam" id="PF00735">
    <property type="entry name" value="Septin"/>
    <property type="match status" value="1"/>
</dbReference>
<keyword evidence="8" id="KW-1185">Reference proteome</keyword>
<dbReference type="Proteomes" id="UP000262825">
    <property type="component" value="Unassembled WGS sequence"/>
</dbReference>
<dbReference type="AlphaFoldDB" id="A0A376BBJ7"/>
<name>A0A376BBJ7_9ASCO</name>
<evidence type="ECO:0000259" key="6">
    <source>
        <dbReference type="PROSITE" id="PS51719"/>
    </source>
</evidence>
<gene>
    <name evidence="7" type="ORF">SCODWIG_03827</name>
</gene>
<keyword evidence="3 4" id="KW-0342">GTP-binding</keyword>
<comment type="similarity">
    <text evidence="4">Belongs to the TRAFAC class TrmE-Era-EngA-EngB-Septin-like GTPase superfamily. Septin GTPase family.</text>
</comment>
<accession>A0A376BBJ7</accession>
<keyword evidence="2 4" id="KW-0547">Nucleotide-binding</keyword>
<evidence type="ECO:0000313" key="8">
    <source>
        <dbReference type="Proteomes" id="UP000262825"/>
    </source>
</evidence>
<feature type="coiled-coil region" evidence="5">
    <location>
        <begin position="556"/>
        <end position="583"/>
    </location>
</feature>
<dbReference type="GO" id="GO:0031105">
    <property type="term" value="C:septin complex"/>
    <property type="evidence" value="ECO:0007669"/>
    <property type="project" value="UniProtKB-ARBA"/>
</dbReference>
<evidence type="ECO:0000256" key="4">
    <source>
        <dbReference type="RuleBase" id="RU004560"/>
    </source>
</evidence>
<keyword evidence="5" id="KW-0175">Coiled coil</keyword>
<dbReference type="VEuPathDB" id="FungiDB:SCODWIG_03827"/>
<organism evidence="7 8">
    <name type="scientific">Saccharomycodes ludwigii</name>
    <dbReference type="NCBI Taxonomy" id="36035"/>
    <lineage>
        <taxon>Eukaryota</taxon>
        <taxon>Fungi</taxon>
        <taxon>Dikarya</taxon>
        <taxon>Ascomycota</taxon>
        <taxon>Saccharomycotina</taxon>
        <taxon>Saccharomycetes</taxon>
        <taxon>Saccharomycodales</taxon>
        <taxon>Saccharomycodaceae</taxon>
        <taxon>Saccharomycodes</taxon>
    </lineage>
</organism>
<evidence type="ECO:0000256" key="1">
    <source>
        <dbReference type="ARBA" id="ARBA00004266"/>
    </source>
</evidence>
<dbReference type="InterPro" id="IPR030379">
    <property type="entry name" value="G_SEPTIN_dom"/>
</dbReference>
<dbReference type="EMBL" id="UFAJ01001105">
    <property type="protein sequence ID" value="SSD62065.1"/>
    <property type="molecule type" value="Genomic_DNA"/>
</dbReference>
<evidence type="ECO:0000256" key="3">
    <source>
        <dbReference type="ARBA" id="ARBA00023134"/>
    </source>
</evidence>
<dbReference type="InterPro" id="IPR027417">
    <property type="entry name" value="P-loop_NTPase"/>
</dbReference>
<dbReference type="CDD" id="cd01850">
    <property type="entry name" value="CDC_Septin"/>
    <property type="match status" value="1"/>
</dbReference>
<evidence type="ECO:0000256" key="5">
    <source>
        <dbReference type="SAM" id="Coils"/>
    </source>
</evidence>
<dbReference type="SUPFAM" id="SSF52540">
    <property type="entry name" value="P-loop containing nucleoside triphosphate hydrolases"/>
    <property type="match status" value="1"/>
</dbReference>
<dbReference type="PANTHER" id="PTHR18884">
    <property type="entry name" value="SEPTIN"/>
    <property type="match status" value="1"/>
</dbReference>
<proteinExistence type="inferred from homology"/>
<dbReference type="GO" id="GO:0005525">
    <property type="term" value="F:GTP binding"/>
    <property type="evidence" value="ECO:0007669"/>
    <property type="project" value="UniProtKB-KW"/>
</dbReference>